<name>A0AAN9M461_CANGL</name>
<comment type="caution">
    <text evidence="2">The sequence shown here is derived from an EMBL/GenBank/DDBJ whole genome shotgun (WGS) entry which is preliminary data.</text>
</comment>
<gene>
    <name evidence="2" type="ORF">VNO77_15606</name>
</gene>
<protein>
    <submittedName>
        <fullName evidence="2">Uncharacterized protein</fullName>
    </submittedName>
</protein>
<organism evidence="2 3">
    <name type="scientific">Canavalia gladiata</name>
    <name type="common">Sword bean</name>
    <name type="synonym">Dolichos gladiatus</name>
    <dbReference type="NCBI Taxonomy" id="3824"/>
    <lineage>
        <taxon>Eukaryota</taxon>
        <taxon>Viridiplantae</taxon>
        <taxon>Streptophyta</taxon>
        <taxon>Embryophyta</taxon>
        <taxon>Tracheophyta</taxon>
        <taxon>Spermatophyta</taxon>
        <taxon>Magnoliopsida</taxon>
        <taxon>eudicotyledons</taxon>
        <taxon>Gunneridae</taxon>
        <taxon>Pentapetalae</taxon>
        <taxon>rosids</taxon>
        <taxon>fabids</taxon>
        <taxon>Fabales</taxon>
        <taxon>Fabaceae</taxon>
        <taxon>Papilionoideae</taxon>
        <taxon>50 kb inversion clade</taxon>
        <taxon>NPAAA clade</taxon>
        <taxon>indigoferoid/millettioid clade</taxon>
        <taxon>Phaseoleae</taxon>
        <taxon>Canavalia</taxon>
    </lineage>
</organism>
<feature type="region of interest" description="Disordered" evidence="1">
    <location>
        <begin position="1"/>
        <end position="35"/>
    </location>
</feature>
<evidence type="ECO:0000256" key="1">
    <source>
        <dbReference type="SAM" id="MobiDB-lite"/>
    </source>
</evidence>
<dbReference type="AlphaFoldDB" id="A0AAN9M461"/>
<proteinExistence type="predicted"/>
<dbReference type="EMBL" id="JAYMYQ010000003">
    <property type="protein sequence ID" value="KAK7345133.1"/>
    <property type="molecule type" value="Genomic_DNA"/>
</dbReference>
<evidence type="ECO:0000313" key="2">
    <source>
        <dbReference type="EMBL" id="KAK7345133.1"/>
    </source>
</evidence>
<evidence type="ECO:0000313" key="3">
    <source>
        <dbReference type="Proteomes" id="UP001367508"/>
    </source>
</evidence>
<feature type="compositionally biased region" description="Polar residues" evidence="1">
    <location>
        <begin position="7"/>
        <end position="23"/>
    </location>
</feature>
<accession>A0AAN9M461</accession>
<keyword evidence="3" id="KW-1185">Reference proteome</keyword>
<dbReference type="Proteomes" id="UP001367508">
    <property type="component" value="Unassembled WGS sequence"/>
</dbReference>
<sequence length="121" mass="13571">MLASLGYSDSKSTYHASNRSVGPQGTRPEMSRERDIYTNFTSEPCSSVGIWNLTAFPLAITVPDNYQGLTLFPKLFFVRLKTRTLDRITTRDLEAFFLLPLFMQNSPFIGTSDSCLSGSKM</sequence>
<reference evidence="2 3" key="1">
    <citation type="submission" date="2024-01" db="EMBL/GenBank/DDBJ databases">
        <title>The genomes of 5 underutilized Papilionoideae crops provide insights into root nodulation and disease resistanc.</title>
        <authorList>
            <person name="Jiang F."/>
        </authorList>
    </citation>
    <scope>NUCLEOTIDE SEQUENCE [LARGE SCALE GENOMIC DNA]</scope>
    <source>
        <strain evidence="2">LVBAO_FW01</strain>
        <tissue evidence="2">Leaves</tissue>
    </source>
</reference>